<dbReference type="Proteomes" id="UP001419268">
    <property type="component" value="Unassembled WGS sequence"/>
</dbReference>
<accession>A0AAP0NW98</accession>
<sequence>MNGVKTANLKKRNDFLSTTRKKAEIRTSEYPKFVLRAPRNHGSQSSRIARNHWKCCGPRIANALEKDQT</sequence>
<protein>
    <submittedName>
        <fullName evidence="1">Uncharacterized protein</fullName>
    </submittedName>
</protein>
<evidence type="ECO:0000313" key="2">
    <source>
        <dbReference type="Proteomes" id="UP001419268"/>
    </source>
</evidence>
<organism evidence="1 2">
    <name type="scientific">Stephania cephalantha</name>
    <dbReference type="NCBI Taxonomy" id="152367"/>
    <lineage>
        <taxon>Eukaryota</taxon>
        <taxon>Viridiplantae</taxon>
        <taxon>Streptophyta</taxon>
        <taxon>Embryophyta</taxon>
        <taxon>Tracheophyta</taxon>
        <taxon>Spermatophyta</taxon>
        <taxon>Magnoliopsida</taxon>
        <taxon>Ranunculales</taxon>
        <taxon>Menispermaceae</taxon>
        <taxon>Menispermoideae</taxon>
        <taxon>Cissampelideae</taxon>
        <taxon>Stephania</taxon>
    </lineage>
</organism>
<dbReference type="EMBL" id="JBBNAG010000007">
    <property type="protein sequence ID" value="KAK9118706.1"/>
    <property type="molecule type" value="Genomic_DNA"/>
</dbReference>
<dbReference type="AlphaFoldDB" id="A0AAP0NW98"/>
<name>A0AAP0NW98_9MAGN</name>
<keyword evidence="2" id="KW-1185">Reference proteome</keyword>
<comment type="caution">
    <text evidence="1">The sequence shown here is derived from an EMBL/GenBank/DDBJ whole genome shotgun (WGS) entry which is preliminary data.</text>
</comment>
<evidence type="ECO:0000313" key="1">
    <source>
        <dbReference type="EMBL" id="KAK9118706.1"/>
    </source>
</evidence>
<proteinExistence type="predicted"/>
<reference evidence="1 2" key="1">
    <citation type="submission" date="2024-01" db="EMBL/GenBank/DDBJ databases">
        <title>Genome assemblies of Stephania.</title>
        <authorList>
            <person name="Yang L."/>
        </authorList>
    </citation>
    <scope>NUCLEOTIDE SEQUENCE [LARGE SCALE GENOMIC DNA]</scope>
    <source>
        <strain evidence="1">JXDWG</strain>
        <tissue evidence="1">Leaf</tissue>
    </source>
</reference>
<gene>
    <name evidence="1" type="ORF">Scep_016799</name>
</gene>